<keyword evidence="4" id="KW-0217">Developmental protein</keyword>
<feature type="domain" description="ARMET C-terminal" evidence="11">
    <location>
        <begin position="126"/>
        <end position="167"/>
    </location>
</feature>
<dbReference type="Proteomes" id="UP001187531">
    <property type="component" value="Unassembled WGS sequence"/>
</dbReference>
<keyword evidence="7" id="KW-1015">Disulfide bond</keyword>
<evidence type="ECO:0000256" key="9">
    <source>
        <dbReference type="ARBA" id="ARBA00032923"/>
    </source>
</evidence>
<protein>
    <recommendedName>
        <fullName evidence="3">Mesencephalic astrocyte-derived neurotrophic factor homolog</fullName>
    </recommendedName>
    <alternativeName>
        <fullName evidence="9">MANF/CDNF-like protein</fullName>
    </alternativeName>
</protein>
<accession>A0AA88H7P3</accession>
<organism evidence="13 14">
    <name type="scientific">Artemia franciscana</name>
    <name type="common">Brine shrimp</name>
    <name type="synonym">Artemia sanfranciscana</name>
    <dbReference type="NCBI Taxonomy" id="6661"/>
    <lineage>
        <taxon>Eukaryota</taxon>
        <taxon>Metazoa</taxon>
        <taxon>Ecdysozoa</taxon>
        <taxon>Arthropoda</taxon>
        <taxon>Crustacea</taxon>
        <taxon>Branchiopoda</taxon>
        <taxon>Anostraca</taxon>
        <taxon>Artemiidae</taxon>
        <taxon>Artemia</taxon>
    </lineage>
</organism>
<evidence type="ECO:0000256" key="3">
    <source>
        <dbReference type="ARBA" id="ARBA00014267"/>
    </source>
</evidence>
<dbReference type="Gene3D" id="1.10.720.30">
    <property type="entry name" value="SAP domain"/>
    <property type="match status" value="1"/>
</dbReference>
<evidence type="ECO:0000259" key="11">
    <source>
        <dbReference type="Pfam" id="PF10208"/>
    </source>
</evidence>
<evidence type="ECO:0000256" key="6">
    <source>
        <dbReference type="ARBA" id="ARBA00022729"/>
    </source>
</evidence>
<dbReference type="PANTHER" id="PTHR12990:SF5">
    <property type="entry name" value="MESENCEPHALIC ASTROCYTE-DERIVED NEUROTROPHIC FACTOR HOMOLOG"/>
    <property type="match status" value="1"/>
</dbReference>
<dbReference type="GO" id="GO:0071542">
    <property type="term" value="P:dopaminergic neuron differentiation"/>
    <property type="evidence" value="ECO:0007669"/>
    <property type="project" value="TreeGrafter"/>
</dbReference>
<evidence type="ECO:0000256" key="2">
    <source>
        <dbReference type="ARBA" id="ARBA00005617"/>
    </source>
</evidence>
<dbReference type="InterPro" id="IPR045333">
    <property type="entry name" value="ARMET-like"/>
</dbReference>
<feature type="chain" id="PRO_5041718906" description="Mesencephalic astrocyte-derived neurotrophic factor homolog" evidence="10">
    <location>
        <begin position="22"/>
        <end position="169"/>
    </location>
</feature>
<comment type="caution">
    <text evidence="13">The sequence shown here is derived from an EMBL/GenBank/DDBJ whole genome shotgun (WGS) entry which is preliminary data.</text>
</comment>
<dbReference type="GO" id="GO:0031175">
    <property type="term" value="P:neuron projection development"/>
    <property type="evidence" value="ECO:0007669"/>
    <property type="project" value="TreeGrafter"/>
</dbReference>
<keyword evidence="14" id="KW-1185">Reference proteome</keyword>
<reference evidence="13" key="1">
    <citation type="submission" date="2023-07" db="EMBL/GenBank/DDBJ databases">
        <title>Chromosome-level genome assembly of Artemia franciscana.</title>
        <authorList>
            <person name="Jo E."/>
        </authorList>
    </citation>
    <scope>NUCLEOTIDE SEQUENCE</scope>
    <source>
        <tissue evidence="13">Whole body</tissue>
    </source>
</reference>
<comment type="similarity">
    <text evidence="2">Belongs to the ARMET family.</text>
</comment>
<dbReference type="InterPro" id="IPR045332">
    <property type="entry name" value="ARMET_N"/>
</dbReference>
<feature type="domain" description="ARMET N-terminal" evidence="12">
    <location>
        <begin position="26"/>
        <end position="121"/>
    </location>
</feature>
<evidence type="ECO:0000256" key="7">
    <source>
        <dbReference type="ARBA" id="ARBA00023157"/>
    </source>
</evidence>
<dbReference type="PROSITE" id="PS00018">
    <property type="entry name" value="EF_HAND_1"/>
    <property type="match status" value="1"/>
</dbReference>
<keyword evidence="5" id="KW-0964">Secreted</keyword>
<dbReference type="FunFam" id="1.10.225.10:FF:000003">
    <property type="entry name" value="Mesencephalic astrocyte-derived neurotrophic factor"/>
    <property type="match status" value="1"/>
</dbReference>
<comment type="function">
    <text evidence="8">Required during the maturation of the embryonic nervous system for maintenance of neuronal and cuticular connectivity. Essential for maintenance of dopaminergic neurons and dopamine levels.</text>
</comment>
<evidence type="ECO:0000313" key="14">
    <source>
        <dbReference type="Proteomes" id="UP001187531"/>
    </source>
</evidence>
<dbReference type="InterPro" id="IPR036361">
    <property type="entry name" value="SAP_dom_sf"/>
</dbReference>
<dbReference type="SUPFAM" id="SSF68906">
    <property type="entry name" value="SAP domain"/>
    <property type="match status" value="1"/>
</dbReference>
<evidence type="ECO:0000256" key="1">
    <source>
        <dbReference type="ARBA" id="ARBA00004613"/>
    </source>
</evidence>
<evidence type="ECO:0000313" key="13">
    <source>
        <dbReference type="EMBL" id="KAK2703578.1"/>
    </source>
</evidence>
<dbReference type="AlphaFoldDB" id="A0AA88H7P3"/>
<evidence type="ECO:0000256" key="4">
    <source>
        <dbReference type="ARBA" id="ARBA00022473"/>
    </source>
</evidence>
<dbReference type="Pfam" id="PF20145">
    <property type="entry name" value="ARMET_N"/>
    <property type="match status" value="1"/>
</dbReference>
<keyword evidence="6 10" id="KW-0732">Signal</keyword>
<evidence type="ECO:0000259" key="12">
    <source>
        <dbReference type="Pfam" id="PF20145"/>
    </source>
</evidence>
<dbReference type="GO" id="GO:0005783">
    <property type="term" value="C:endoplasmic reticulum"/>
    <property type="evidence" value="ECO:0007669"/>
    <property type="project" value="TreeGrafter"/>
</dbReference>
<evidence type="ECO:0000256" key="10">
    <source>
        <dbReference type="SAM" id="SignalP"/>
    </source>
</evidence>
<dbReference type="EMBL" id="JAVRJZ010000084">
    <property type="protein sequence ID" value="KAK2703578.1"/>
    <property type="molecule type" value="Genomic_DNA"/>
</dbReference>
<name>A0AA88H7P3_ARTSF</name>
<dbReference type="InterPro" id="IPR018247">
    <property type="entry name" value="EF_Hand_1_Ca_BS"/>
</dbReference>
<dbReference type="InterPro" id="IPR019345">
    <property type="entry name" value="ARMET_C"/>
</dbReference>
<dbReference type="Pfam" id="PF10208">
    <property type="entry name" value="ARMET_C"/>
    <property type="match status" value="1"/>
</dbReference>
<comment type="subcellular location">
    <subcellularLocation>
        <location evidence="1">Secreted</location>
    </subcellularLocation>
</comment>
<feature type="signal peptide" evidence="10">
    <location>
        <begin position="1"/>
        <end position="21"/>
    </location>
</feature>
<dbReference type="GO" id="GO:0005615">
    <property type="term" value="C:extracellular space"/>
    <property type="evidence" value="ECO:0007669"/>
    <property type="project" value="TreeGrafter"/>
</dbReference>
<evidence type="ECO:0000256" key="5">
    <source>
        <dbReference type="ARBA" id="ARBA00022525"/>
    </source>
</evidence>
<dbReference type="PANTHER" id="PTHR12990">
    <property type="entry name" value="ARMET-LIKE PROTEIN"/>
    <property type="match status" value="1"/>
</dbReference>
<evidence type="ECO:0000256" key="8">
    <source>
        <dbReference type="ARBA" id="ARBA00024999"/>
    </source>
</evidence>
<proteinExistence type="inferred from homology"/>
<dbReference type="Gene3D" id="1.10.225.10">
    <property type="entry name" value="Saposin-like"/>
    <property type="match status" value="1"/>
</dbReference>
<sequence>MLFLDKMKIYFLLFCVVAVSALKREDCDVCFNVLDTFRATLTKDQLKSTAKIEHVFRQYCNGTKGKDNRFCYFVGGLKESATSVLGELSKPLSWSLPTHKICEKLKKKDSQLCDLRYEKIIDLKSVYLKNLKVRDLKKILSDWDEDCEDCLEKGDFIRKIEDVKPKHLK</sequence>
<gene>
    <name evidence="13" type="ORF">QYM36_018013</name>
</gene>